<feature type="compositionally biased region" description="Low complexity" evidence="1">
    <location>
        <begin position="153"/>
        <end position="170"/>
    </location>
</feature>
<feature type="compositionally biased region" description="Polar residues" evidence="1">
    <location>
        <begin position="188"/>
        <end position="197"/>
    </location>
</feature>
<feature type="compositionally biased region" description="Polar residues" evidence="1">
    <location>
        <begin position="330"/>
        <end position="339"/>
    </location>
</feature>
<feature type="compositionally biased region" description="Low complexity" evidence="1">
    <location>
        <begin position="90"/>
        <end position="110"/>
    </location>
</feature>
<proteinExistence type="predicted"/>
<dbReference type="Proteomes" id="UP000092730">
    <property type="component" value="Chromosome 2"/>
</dbReference>
<feature type="region of interest" description="Disordered" evidence="1">
    <location>
        <begin position="330"/>
        <end position="582"/>
    </location>
</feature>
<evidence type="ECO:0000313" key="3">
    <source>
        <dbReference type="EMBL" id="WVW81847.1"/>
    </source>
</evidence>
<reference evidence="2" key="3">
    <citation type="submission" date="2014-01" db="EMBL/GenBank/DDBJ databases">
        <title>Evolution of pathogenesis and genome organization in the Tremellales.</title>
        <authorList>
            <person name="Cuomo C."/>
            <person name="Litvintseva A."/>
            <person name="Heitman J."/>
            <person name="Chen Y."/>
            <person name="Sun S."/>
            <person name="Springer D."/>
            <person name="Dromer F."/>
            <person name="Young S."/>
            <person name="Zeng Q."/>
            <person name="Chapman S."/>
            <person name="Gujja S."/>
            <person name="Saif S."/>
            <person name="Birren B."/>
        </authorList>
    </citation>
    <scope>NUCLEOTIDE SEQUENCE</scope>
    <source>
        <strain evidence="2">CBS 10118</strain>
    </source>
</reference>
<dbReference type="KEGG" id="kbi:30206947"/>
<feature type="compositionally biased region" description="Acidic residues" evidence="1">
    <location>
        <begin position="485"/>
        <end position="497"/>
    </location>
</feature>
<feature type="compositionally biased region" description="Low complexity" evidence="1">
    <location>
        <begin position="1"/>
        <end position="29"/>
    </location>
</feature>
<feature type="compositionally biased region" description="Polar residues" evidence="1">
    <location>
        <begin position="499"/>
        <end position="515"/>
    </location>
</feature>
<reference evidence="3" key="2">
    <citation type="submission" date="2013-07" db="EMBL/GenBank/DDBJ databases">
        <authorList>
            <consortium name="The Broad Institute Genome Sequencing Platform"/>
            <person name="Cuomo C."/>
            <person name="Litvintseva A."/>
            <person name="Chen Y."/>
            <person name="Heitman J."/>
            <person name="Sun S."/>
            <person name="Springer D."/>
            <person name="Dromer F."/>
            <person name="Young S.K."/>
            <person name="Zeng Q."/>
            <person name="Gargeya S."/>
            <person name="Fitzgerald M."/>
            <person name="Abouelleil A."/>
            <person name="Alvarado L."/>
            <person name="Berlin A.M."/>
            <person name="Chapman S.B."/>
            <person name="Dewar J."/>
            <person name="Goldberg J."/>
            <person name="Griggs A."/>
            <person name="Gujja S."/>
            <person name="Hansen M."/>
            <person name="Howarth C."/>
            <person name="Imamovic A."/>
            <person name="Larimer J."/>
            <person name="McCowan C."/>
            <person name="Murphy C."/>
            <person name="Pearson M."/>
            <person name="Priest M."/>
            <person name="Roberts A."/>
            <person name="Saif S."/>
            <person name="Shea T."/>
            <person name="Sykes S."/>
            <person name="Wortman J."/>
            <person name="Nusbaum C."/>
            <person name="Birren B."/>
        </authorList>
    </citation>
    <scope>NUCLEOTIDE SEQUENCE</scope>
    <source>
        <strain evidence="3">CBS 10118</strain>
    </source>
</reference>
<feature type="region of interest" description="Disordered" evidence="1">
    <location>
        <begin position="240"/>
        <end position="261"/>
    </location>
</feature>
<evidence type="ECO:0000313" key="4">
    <source>
        <dbReference type="Proteomes" id="UP000092730"/>
    </source>
</evidence>
<feature type="region of interest" description="Disordered" evidence="1">
    <location>
        <begin position="1"/>
        <end position="121"/>
    </location>
</feature>
<evidence type="ECO:0000256" key="1">
    <source>
        <dbReference type="SAM" id="MobiDB-lite"/>
    </source>
</evidence>
<protein>
    <submittedName>
        <fullName evidence="2">Uncharacterized protein</fullName>
    </submittedName>
</protein>
<dbReference type="AlphaFoldDB" id="A0A1B9G9L3"/>
<feature type="compositionally biased region" description="Low complexity" evidence="1">
    <location>
        <begin position="392"/>
        <end position="417"/>
    </location>
</feature>
<feature type="region of interest" description="Disordered" evidence="1">
    <location>
        <begin position="135"/>
        <end position="172"/>
    </location>
</feature>
<dbReference type="STRING" id="1296100.A0A1B9G9L3"/>
<feature type="compositionally biased region" description="Polar residues" evidence="1">
    <location>
        <begin position="135"/>
        <end position="145"/>
    </location>
</feature>
<reference evidence="2" key="1">
    <citation type="submission" date="2013-07" db="EMBL/GenBank/DDBJ databases">
        <title>The Genome Sequence of Cryptococcus bestiolae CBS10118.</title>
        <authorList>
            <consortium name="The Broad Institute Genome Sequencing Platform"/>
            <person name="Cuomo C."/>
            <person name="Litvintseva A."/>
            <person name="Chen Y."/>
            <person name="Heitman J."/>
            <person name="Sun S."/>
            <person name="Springer D."/>
            <person name="Dromer F."/>
            <person name="Young S.K."/>
            <person name="Zeng Q."/>
            <person name="Gargeya S."/>
            <person name="Fitzgerald M."/>
            <person name="Abouelleil A."/>
            <person name="Alvarado L."/>
            <person name="Berlin A.M."/>
            <person name="Chapman S.B."/>
            <person name="Dewar J."/>
            <person name="Goldberg J."/>
            <person name="Griggs A."/>
            <person name="Gujja S."/>
            <person name="Hansen M."/>
            <person name="Howarth C."/>
            <person name="Imamovic A."/>
            <person name="Larimer J."/>
            <person name="McCowan C."/>
            <person name="Murphy C."/>
            <person name="Pearson M."/>
            <person name="Priest M."/>
            <person name="Roberts A."/>
            <person name="Saif S."/>
            <person name="Shea T."/>
            <person name="Sykes S."/>
            <person name="Wortman J."/>
            <person name="Nusbaum C."/>
            <person name="Birren B."/>
        </authorList>
    </citation>
    <scope>NUCLEOTIDE SEQUENCE [LARGE SCALE GENOMIC DNA]</scope>
    <source>
        <strain evidence="2">CBS 10118</strain>
    </source>
</reference>
<gene>
    <name evidence="2" type="ORF">I302_02548</name>
    <name evidence="3" type="ORF">I302_103845</name>
</gene>
<dbReference type="RefSeq" id="XP_019048773.1">
    <property type="nucleotide sequence ID" value="XM_019189211.1"/>
</dbReference>
<accession>A0A1B9G9L3</accession>
<feature type="compositionally biased region" description="Polar residues" evidence="1">
    <location>
        <begin position="526"/>
        <end position="535"/>
    </location>
</feature>
<dbReference type="OrthoDB" id="2565076at2759"/>
<keyword evidence="4" id="KW-1185">Reference proteome</keyword>
<feature type="compositionally biased region" description="Polar residues" evidence="1">
    <location>
        <begin position="381"/>
        <end position="391"/>
    </location>
</feature>
<dbReference type="GeneID" id="30206947"/>
<name>A0A1B9G9L3_9TREE</name>
<dbReference type="VEuPathDB" id="FungiDB:I302_02548"/>
<dbReference type="EMBL" id="CP144542">
    <property type="protein sequence ID" value="WVW81847.1"/>
    <property type="molecule type" value="Genomic_DNA"/>
</dbReference>
<feature type="region of interest" description="Disordered" evidence="1">
    <location>
        <begin position="292"/>
        <end position="311"/>
    </location>
</feature>
<dbReference type="EMBL" id="KI894019">
    <property type="protein sequence ID" value="OCF27703.1"/>
    <property type="molecule type" value="Genomic_DNA"/>
</dbReference>
<organism evidence="2">
    <name type="scientific">Kwoniella bestiolae CBS 10118</name>
    <dbReference type="NCBI Taxonomy" id="1296100"/>
    <lineage>
        <taxon>Eukaryota</taxon>
        <taxon>Fungi</taxon>
        <taxon>Dikarya</taxon>
        <taxon>Basidiomycota</taxon>
        <taxon>Agaricomycotina</taxon>
        <taxon>Tremellomycetes</taxon>
        <taxon>Tremellales</taxon>
        <taxon>Cryptococcaceae</taxon>
        <taxon>Kwoniella</taxon>
    </lineage>
</organism>
<sequence>MIPLSPVLSSSISPAPSPRPSISSSSSGPPLTPIYEMDKMSSDLIVSTEEVEDPSPSDRVMIPKREHAKKNGRANLPTLNVPPPTFHNYSFGSSIPASSPSASSTESSIGRTPSPLSSVEDIALPSEGFKFGTCPSASFVGTPTAEQGPFEYPSSSSSTMSTSPPVGSPTLARRGSLALGMTHRRGSIISTHSNGNGTAISPPPTRRSSTCSTITTLPAAGRRPSIVHSTTVDVAIPQTTSDTFDEPYRPTPSASSSRRPSVIMFPNKNLPAPIPPSLLARRGSLPVDKLFGIPLSSDQPNRTRSSYSSGSATISTASLYLRRQSVVSESGFSNGSGATVMNDDHTGNGIRRPSMRARTPSADFTPQTASSARRGSVSFFPPQSLQTQTPARSSSLSSSRSSVSSQSQRSSISSSRIPINFSPRHPSYAHSGVYSSRQSSTTSISNTSSSSSASVPCSPKVGFNPMMSRRNRNSTINSNPGLSSSEEDEENEHEEENQLLPTPNQSRLNDSTQVPDVNVPTFVDPWSTSTSSIQSKLDELSIGGPGGGEPFISGVPLETPPLETVMERPPLESIDSGATERP</sequence>
<feature type="compositionally biased region" description="Low complexity" evidence="1">
    <location>
        <begin position="251"/>
        <end position="261"/>
    </location>
</feature>
<feature type="compositionally biased region" description="Polar residues" evidence="1">
    <location>
        <begin position="362"/>
        <end position="373"/>
    </location>
</feature>
<feature type="region of interest" description="Disordered" evidence="1">
    <location>
        <begin position="186"/>
        <end position="211"/>
    </location>
</feature>
<evidence type="ECO:0000313" key="2">
    <source>
        <dbReference type="EMBL" id="OCF27703.1"/>
    </source>
</evidence>
<reference evidence="3" key="4">
    <citation type="submission" date="2024-02" db="EMBL/GenBank/DDBJ databases">
        <title>Comparative genomics of Cryptococcus and Kwoniella reveals pathogenesis evolution and contrasting modes of karyotype evolution via chromosome fusion or intercentromeric recombination.</title>
        <authorList>
            <person name="Coelho M.A."/>
            <person name="David-Palma M."/>
            <person name="Shea T."/>
            <person name="Bowers K."/>
            <person name="McGinley-Smith S."/>
            <person name="Mohammad A.W."/>
            <person name="Gnirke A."/>
            <person name="Yurkov A.M."/>
            <person name="Nowrousian M."/>
            <person name="Sun S."/>
            <person name="Cuomo C.A."/>
            <person name="Heitman J."/>
        </authorList>
    </citation>
    <scope>NUCLEOTIDE SEQUENCE</scope>
    <source>
        <strain evidence="3">CBS 10118</strain>
    </source>
</reference>
<feature type="compositionally biased region" description="Low complexity" evidence="1">
    <location>
        <begin position="431"/>
        <end position="454"/>
    </location>
</feature>